<evidence type="ECO:0000313" key="2">
    <source>
        <dbReference type="Proteomes" id="UP000596660"/>
    </source>
</evidence>
<reference evidence="1" key="1">
    <citation type="journal article" date="2017" name="Nature">
        <title>The genome of Chenopodium quinoa.</title>
        <authorList>
            <person name="Jarvis D.E."/>
            <person name="Ho Y.S."/>
            <person name="Lightfoot D.J."/>
            <person name="Schmoeckel S.M."/>
            <person name="Li B."/>
            <person name="Borm T.J.A."/>
            <person name="Ohyanagi H."/>
            <person name="Mineta K."/>
            <person name="Michell C.T."/>
            <person name="Saber N."/>
            <person name="Kharbatia N.M."/>
            <person name="Rupper R.R."/>
            <person name="Sharp A.R."/>
            <person name="Dally N."/>
            <person name="Boughton B.A."/>
            <person name="Woo Y.H."/>
            <person name="Gao G."/>
            <person name="Schijlen E.G.W.M."/>
            <person name="Guo X."/>
            <person name="Momin A.A."/>
            <person name="Negrao S."/>
            <person name="Al-Babili S."/>
            <person name="Gehring C."/>
            <person name="Roessner U."/>
            <person name="Jung C."/>
            <person name="Murphy K."/>
            <person name="Arold S.T."/>
            <person name="Gojobori T."/>
            <person name="van der Linden C.G."/>
            <person name="van Loo E.N."/>
            <person name="Jellen E.N."/>
            <person name="Maughan P.J."/>
            <person name="Tester M."/>
        </authorList>
    </citation>
    <scope>NUCLEOTIDE SEQUENCE [LARGE SCALE GENOMIC DNA]</scope>
    <source>
        <strain evidence="1">cv. PI 614886</strain>
    </source>
</reference>
<organism evidence="1 2">
    <name type="scientific">Chenopodium quinoa</name>
    <name type="common">Quinoa</name>
    <dbReference type="NCBI Taxonomy" id="63459"/>
    <lineage>
        <taxon>Eukaryota</taxon>
        <taxon>Viridiplantae</taxon>
        <taxon>Streptophyta</taxon>
        <taxon>Embryophyta</taxon>
        <taxon>Tracheophyta</taxon>
        <taxon>Spermatophyta</taxon>
        <taxon>Magnoliopsida</taxon>
        <taxon>eudicotyledons</taxon>
        <taxon>Gunneridae</taxon>
        <taxon>Pentapetalae</taxon>
        <taxon>Caryophyllales</taxon>
        <taxon>Chenopodiaceae</taxon>
        <taxon>Chenopodioideae</taxon>
        <taxon>Atripliceae</taxon>
        <taxon>Chenopodium</taxon>
    </lineage>
</organism>
<sequence>MKKHLKNLGGFHEDDDETEHANLSCIIPKATDRGFIEVEDHGLNNSFFPFIVAEKDICSEIQTLENILERFKWLMDFSMDHDWCANVKKLLDILFAGSVGSGEHSSLKVALSEMGILHRAVRRNSRPMVEFLLRYAPLNVSEEFISSNDGSQVRMESMHGRMLAIEQGLHLRIMLVCGATMHAYIHIVQRKIYRSSTLGHVVVDIPGKQSVAPRQDGAVSFEVGRSASLAFNQSCKLCDQKMSVYYGSRSRASLVYRPTMLSMVGIAAVCMCGSSFQEHA</sequence>
<protein>
    <submittedName>
        <fullName evidence="1">Uncharacterized protein</fullName>
    </submittedName>
</protein>
<dbReference type="OMA" id="HAYIHIV"/>
<reference evidence="1" key="2">
    <citation type="submission" date="2021-03" db="UniProtKB">
        <authorList>
            <consortium name="EnsemblPlants"/>
        </authorList>
    </citation>
    <scope>IDENTIFICATION</scope>
</reference>
<dbReference type="Pfam" id="PF26102">
    <property type="entry name" value="Ig_SPL7"/>
    <property type="match status" value="1"/>
</dbReference>
<dbReference type="Gramene" id="AUR62024560-RA">
    <property type="protein sequence ID" value="AUR62024560-RA:cds"/>
    <property type="gene ID" value="AUR62024560"/>
</dbReference>
<accession>A0A803M795</accession>
<dbReference type="EnsemblPlants" id="AUR62024560-RA">
    <property type="protein sequence ID" value="AUR62024560-RA:cds"/>
    <property type="gene ID" value="AUR62024560"/>
</dbReference>
<evidence type="ECO:0000313" key="1">
    <source>
        <dbReference type="EnsemblPlants" id="AUR62024560-RA:cds"/>
    </source>
</evidence>
<name>A0A803M795_CHEQI</name>
<dbReference type="AlphaFoldDB" id="A0A803M795"/>
<proteinExistence type="predicted"/>
<dbReference type="Proteomes" id="UP000596660">
    <property type="component" value="Unplaced"/>
</dbReference>
<keyword evidence="2" id="KW-1185">Reference proteome</keyword>